<evidence type="ECO:0000313" key="3">
    <source>
        <dbReference type="EMBL" id="MXQ72442.1"/>
    </source>
</evidence>
<protein>
    <recommendedName>
        <fullName evidence="2">Uncharacterized protein YyaB-like PH domain-containing protein</fullName>
    </recommendedName>
</protein>
<keyword evidence="1" id="KW-1133">Transmembrane helix</keyword>
<name>A0A6N8U2J3_9FIRM</name>
<keyword evidence="1" id="KW-0812">Transmembrane</keyword>
<evidence type="ECO:0000313" key="4">
    <source>
        <dbReference type="Proteomes" id="UP000434036"/>
    </source>
</evidence>
<feature type="transmembrane region" description="Helical" evidence="1">
    <location>
        <begin position="36"/>
        <end position="56"/>
    </location>
</feature>
<keyword evidence="4" id="KW-1185">Reference proteome</keyword>
<evidence type="ECO:0000259" key="2">
    <source>
        <dbReference type="Pfam" id="PF06713"/>
    </source>
</evidence>
<organism evidence="3 4">
    <name type="scientific">Copranaerobaculum intestinale</name>
    <dbReference type="NCBI Taxonomy" id="2692629"/>
    <lineage>
        <taxon>Bacteria</taxon>
        <taxon>Bacillati</taxon>
        <taxon>Bacillota</taxon>
        <taxon>Erysipelotrichia</taxon>
        <taxon>Erysipelotrichales</taxon>
        <taxon>Erysipelotrichaceae</taxon>
        <taxon>Copranaerobaculum</taxon>
    </lineage>
</organism>
<gene>
    <name evidence="3" type="ORF">GSF08_00610</name>
</gene>
<comment type="caution">
    <text evidence="3">The sequence shown here is derived from an EMBL/GenBank/DDBJ whole genome shotgun (WGS) entry which is preliminary data.</text>
</comment>
<reference evidence="3 4" key="1">
    <citation type="submission" date="2019-12" db="EMBL/GenBank/DDBJ databases">
        <authorList>
            <person name="Yang R."/>
        </authorList>
    </citation>
    <scope>NUCLEOTIDE SEQUENCE [LARGE SCALE GENOMIC DNA]</scope>
    <source>
        <strain evidence="3 4">DONG20-135</strain>
    </source>
</reference>
<feature type="transmembrane region" description="Helical" evidence="1">
    <location>
        <begin position="9"/>
        <end position="30"/>
    </location>
</feature>
<dbReference type="GO" id="GO:0030153">
    <property type="term" value="P:bacteriocin immunity"/>
    <property type="evidence" value="ECO:0007669"/>
    <property type="project" value="InterPro"/>
</dbReference>
<dbReference type="EMBL" id="WUUQ01000001">
    <property type="protein sequence ID" value="MXQ72442.1"/>
    <property type="molecule type" value="Genomic_DNA"/>
</dbReference>
<dbReference type="AlphaFoldDB" id="A0A6N8U2J3"/>
<reference evidence="3 4" key="2">
    <citation type="submission" date="2020-01" db="EMBL/GenBank/DDBJ databases">
        <title>Clostridiaceae sp. nov. isolated from the gut of human by culturomics.</title>
        <authorList>
            <person name="Chang Y."/>
        </authorList>
    </citation>
    <scope>NUCLEOTIDE SEQUENCE [LARGE SCALE GENOMIC DNA]</scope>
    <source>
        <strain evidence="3 4">DONG20-135</strain>
    </source>
</reference>
<dbReference type="PROSITE" id="PS51257">
    <property type="entry name" value="PROKAR_LIPOPROTEIN"/>
    <property type="match status" value="1"/>
</dbReference>
<sequence length="141" mass="16917">MTFRGKIEWWYYVLVMAIFACCIQAGNVAIRMMEWFYWATFVFELFVLLLMLSVFVSNEYTFQDTYLELRFSIFSRQKIFYECIHHIEKETRLFVLSSTASLHPLRLEYAESKAIYVAPMDEIGFIKELKKRISTKQDEVN</sequence>
<dbReference type="RefSeq" id="WP_160623939.1">
    <property type="nucleotide sequence ID" value="NZ_WUUQ01000001.1"/>
</dbReference>
<accession>A0A6N8U2J3</accession>
<keyword evidence="1" id="KW-0472">Membrane</keyword>
<dbReference type="InterPro" id="IPR009589">
    <property type="entry name" value="PH_YyaB-like"/>
</dbReference>
<feature type="domain" description="Uncharacterized protein YyaB-like PH" evidence="2">
    <location>
        <begin position="60"/>
        <end position="132"/>
    </location>
</feature>
<dbReference type="Proteomes" id="UP000434036">
    <property type="component" value="Unassembled WGS sequence"/>
</dbReference>
<dbReference type="Pfam" id="PF06713">
    <property type="entry name" value="bPH_4"/>
    <property type="match status" value="1"/>
</dbReference>
<evidence type="ECO:0000256" key="1">
    <source>
        <dbReference type="SAM" id="Phobius"/>
    </source>
</evidence>
<proteinExistence type="predicted"/>